<dbReference type="GO" id="GO:0009424">
    <property type="term" value="C:bacterial-type flagellum hook"/>
    <property type="evidence" value="ECO:0007669"/>
    <property type="project" value="InterPro"/>
</dbReference>
<dbReference type="NCBIfam" id="TIGR02492">
    <property type="entry name" value="flgK_ends"/>
    <property type="match status" value="1"/>
</dbReference>
<feature type="domain" description="Flagellar basal body rod protein N-terminal" evidence="7">
    <location>
        <begin position="9"/>
        <end position="38"/>
    </location>
</feature>
<dbReference type="AlphaFoldDB" id="A0A2N5XPP0"/>
<dbReference type="RefSeq" id="WP_101534889.1">
    <property type="nucleotide sequence ID" value="NZ_PKUQ01000031.1"/>
</dbReference>
<sequence>MTTLATSLHIATSSLGATQVQLSVAANNIANADTDGYTTKRATQISLTSGGSGSGVSIAEIASNVSKILMTDLIDATSETAAATITQSYISNLQSALGSLSSETGEGSALSNTIAAFEDAMTGLATTPESASLANAAVAALEDVTNQINDTASDITDQIETADSQIATGVAEANEALETIDGLNAQIRTATARGDSTSDLQDQLNTALVALSEQMEIKTFTGTDGSTKVYSASGQVLVDSTSHLLTTDTDASGHVTISVNGSDITDKLDTGSLGALLTLRDETLPAFSEALDELANQLVTTLNTVQPGLLTGTSASDIAVSDSLLSDPTTLLGTANASETANAILDALQGDTSFNAAGVLSAGDRSFTDYVGEIISAAVSASTSASNSLDLSQTELSSIEDTIASIYGVNVDEETERLAELQQLYALASTILSTIQSMFDDLRSAVS</sequence>
<gene>
    <name evidence="9" type="primary">flgK</name>
    <name evidence="9" type="ORF">C0081_16415</name>
</gene>
<dbReference type="GO" id="GO:0044780">
    <property type="term" value="P:bacterial-type flagellum assembly"/>
    <property type="evidence" value="ECO:0007669"/>
    <property type="project" value="InterPro"/>
</dbReference>
<dbReference type="GO" id="GO:0005198">
    <property type="term" value="F:structural molecule activity"/>
    <property type="evidence" value="ECO:0007669"/>
    <property type="project" value="InterPro"/>
</dbReference>
<dbReference type="GO" id="GO:0005576">
    <property type="term" value="C:extracellular region"/>
    <property type="evidence" value="ECO:0007669"/>
    <property type="project" value="UniProtKB-SubCell"/>
</dbReference>
<evidence type="ECO:0000259" key="7">
    <source>
        <dbReference type="Pfam" id="PF00460"/>
    </source>
</evidence>
<evidence type="ECO:0000313" key="9">
    <source>
        <dbReference type="EMBL" id="PLW76454.1"/>
    </source>
</evidence>
<reference evidence="9 10" key="1">
    <citation type="submission" date="2018-01" db="EMBL/GenBank/DDBJ databases">
        <title>The draft genome sequence of Cohaesibacter sp. H1304.</title>
        <authorList>
            <person name="Wang N.-N."/>
            <person name="Du Z.-J."/>
        </authorList>
    </citation>
    <scope>NUCLEOTIDE SEQUENCE [LARGE SCALE GENOMIC DNA]</scope>
    <source>
        <strain evidence="9 10">H1304</strain>
    </source>
</reference>
<dbReference type="OrthoDB" id="7181295at2"/>
<dbReference type="Proteomes" id="UP000234881">
    <property type="component" value="Unassembled WGS sequence"/>
</dbReference>
<comment type="subcellular location">
    <subcellularLocation>
        <location evidence="1">Bacterial flagellum basal body</location>
    </subcellularLocation>
    <subcellularLocation>
        <location evidence="2">Secreted</location>
    </subcellularLocation>
</comment>
<name>A0A2N5XPP0_9HYPH</name>
<accession>A0A2N5XPP0</accession>
<evidence type="ECO:0000256" key="4">
    <source>
        <dbReference type="ARBA" id="ARBA00016244"/>
    </source>
</evidence>
<dbReference type="InterPro" id="IPR002371">
    <property type="entry name" value="FlgK"/>
</dbReference>
<evidence type="ECO:0000313" key="10">
    <source>
        <dbReference type="Proteomes" id="UP000234881"/>
    </source>
</evidence>
<keyword evidence="9" id="KW-0966">Cell projection</keyword>
<proteinExistence type="inferred from homology"/>
<dbReference type="EMBL" id="PKUQ01000031">
    <property type="protein sequence ID" value="PLW76454.1"/>
    <property type="molecule type" value="Genomic_DNA"/>
</dbReference>
<evidence type="ECO:0000256" key="1">
    <source>
        <dbReference type="ARBA" id="ARBA00004117"/>
    </source>
</evidence>
<feature type="domain" description="Flagellar hook-associated protein FlgK helical" evidence="8">
    <location>
        <begin position="106"/>
        <end position="306"/>
    </location>
</feature>
<dbReference type="PANTHER" id="PTHR30033">
    <property type="entry name" value="FLAGELLAR HOOK-ASSOCIATED PROTEIN 1"/>
    <property type="match status" value="1"/>
</dbReference>
<evidence type="ECO:0000256" key="3">
    <source>
        <dbReference type="ARBA" id="ARBA00009677"/>
    </source>
</evidence>
<comment type="caution">
    <text evidence="9">The sequence shown here is derived from an EMBL/GenBank/DDBJ whole genome shotgun (WGS) entry which is preliminary data.</text>
</comment>
<evidence type="ECO:0000259" key="8">
    <source>
        <dbReference type="Pfam" id="PF22638"/>
    </source>
</evidence>
<keyword evidence="9" id="KW-0282">Flagellum</keyword>
<organism evidence="9 10">
    <name type="scientific">Cohaesibacter celericrescens</name>
    <dbReference type="NCBI Taxonomy" id="2067669"/>
    <lineage>
        <taxon>Bacteria</taxon>
        <taxon>Pseudomonadati</taxon>
        <taxon>Pseudomonadota</taxon>
        <taxon>Alphaproteobacteria</taxon>
        <taxon>Hyphomicrobiales</taxon>
        <taxon>Cohaesibacteraceae</taxon>
    </lineage>
</organism>
<dbReference type="PANTHER" id="PTHR30033:SF1">
    <property type="entry name" value="FLAGELLAR HOOK-ASSOCIATED PROTEIN 1"/>
    <property type="match status" value="1"/>
</dbReference>
<keyword evidence="10" id="KW-1185">Reference proteome</keyword>
<evidence type="ECO:0000256" key="6">
    <source>
        <dbReference type="ARBA" id="ARBA00023143"/>
    </source>
</evidence>
<keyword evidence="9" id="KW-0969">Cilium</keyword>
<dbReference type="Pfam" id="PF00460">
    <property type="entry name" value="Flg_bb_rod"/>
    <property type="match status" value="1"/>
</dbReference>
<keyword evidence="5" id="KW-0964">Secreted</keyword>
<comment type="similarity">
    <text evidence="3">Belongs to the flagella basal body rod proteins family.</text>
</comment>
<dbReference type="GO" id="GO:0009425">
    <property type="term" value="C:bacterial-type flagellum basal body"/>
    <property type="evidence" value="ECO:0007669"/>
    <property type="project" value="UniProtKB-SubCell"/>
</dbReference>
<dbReference type="InterPro" id="IPR053927">
    <property type="entry name" value="FlgK_helical"/>
</dbReference>
<dbReference type="InterPro" id="IPR001444">
    <property type="entry name" value="Flag_bb_rod_N"/>
</dbReference>
<evidence type="ECO:0000256" key="5">
    <source>
        <dbReference type="ARBA" id="ARBA00022525"/>
    </source>
</evidence>
<dbReference type="Pfam" id="PF22638">
    <property type="entry name" value="FlgK_D1"/>
    <property type="match status" value="1"/>
</dbReference>
<evidence type="ECO:0000256" key="2">
    <source>
        <dbReference type="ARBA" id="ARBA00004613"/>
    </source>
</evidence>
<protein>
    <recommendedName>
        <fullName evidence="4">Flagellar hook-associated protein 1</fullName>
    </recommendedName>
</protein>
<keyword evidence="6" id="KW-0975">Bacterial flagellum</keyword>
<dbReference type="SUPFAM" id="SSF64518">
    <property type="entry name" value="Phase 1 flagellin"/>
    <property type="match status" value="1"/>
</dbReference>